<dbReference type="KEGG" id="nvn:NVIE_017200"/>
<evidence type="ECO:0000313" key="2">
    <source>
        <dbReference type="Proteomes" id="UP000027093"/>
    </source>
</evidence>
<evidence type="ECO:0000313" key="1">
    <source>
        <dbReference type="EMBL" id="AIC15979.1"/>
    </source>
</evidence>
<gene>
    <name evidence="1" type="ORF">NVIE_017200</name>
</gene>
<dbReference type="HOGENOM" id="CLU_1754765_0_0_2"/>
<keyword evidence="2" id="KW-1185">Reference proteome</keyword>
<name>A0A060HHB7_9ARCH</name>
<organism evidence="1 2">
    <name type="scientific">Nitrososphaera viennensis EN76</name>
    <dbReference type="NCBI Taxonomy" id="926571"/>
    <lineage>
        <taxon>Archaea</taxon>
        <taxon>Nitrososphaerota</taxon>
        <taxon>Nitrososphaeria</taxon>
        <taxon>Nitrososphaerales</taxon>
        <taxon>Nitrososphaeraceae</taxon>
        <taxon>Nitrososphaera</taxon>
    </lineage>
</organism>
<dbReference type="EMBL" id="CP007536">
    <property type="protein sequence ID" value="AIC15979.1"/>
    <property type="molecule type" value="Genomic_DNA"/>
</dbReference>
<dbReference type="GeneID" id="74946986"/>
<dbReference type="Proteomes" id="UP000027093">
    <property type="component" value="Chromosome"/>
</dbReference>
<protein>
    <submittedName>
        <fullName evidence="1">Putative transposase</fullName>
    </submittedName>
</protein>
<dbReference type="STRING" id="926571.NVIE_017200"/>
<sequence length="148" mass="16601">MMETFRKMVNDCIRIGPQNDASTLKRLSVLCYPALAKYDIISYYKLHAISKAAGIIANRKQSLKRGFPTKTPYLKKAILISSYGFKVEKGALKVPLGDRQYFGILLNAYINNILSDPAVIVRSFTLAANNTVRASATLKKWQRLNASR</sequence>
<dbReference type="OrthoDB" id="12083at2157"/>
<accession>A0A060HHB7</accession>
<reference evidence="1 2" key="1">
    <citation type="journal article" date="2014" name="Int. J. Syst. Evol. Microbiol.">
        <title>Nitrososphaera viennensis gen. nov., sp. nov., an aerobic and mesophilic, ammonia-oxidizing archaeon from soil and a member of the archaeal phylum Thaumarchaeota.</title>
        <authorList>
            <person name="Stieglmeier M."/>
            <person name="Klingl A."/>
            <person name="Alves R.J."/>
            <person name="Rittmann S.K."/>
            <person name="Melcher M."/>
            <person name="Leisch N."/>
            <person name="Schleper C."/>
        </authorList>
    </citation>
    <scope>NUCLEOTIDE SEQUENCE [LARGE SCALE GENOMIC DNA]</scope>
    <source>
        <strain evidence="1">EN76</strain>
    </source>
</reference>
<dbReference type="AlphaFoldDB" id="A0A060HHB7"/>
<dbReference type="RefSeq" id="WP_075054858.1">
    <property type="nucleotide sequence ID" value="NZ_CP007536.1"/>
</dbReference>
<proteinExistence type="predicted"/>